<evidence type="ECO:0000256" key="1">
    <source>
        <dbReference type="SAM" id="MobiDB-lite"/>
    </source>
</evidence>
<dbReference type="InterPro" id="IPR001810">
    <property type="entry name" value="F-box_dom"/>
</dbReference>
<dbReference type="EMBL" id="LUGG01000002">
    <property type="protein sequence ID" value="OBZ77673.1"/>
    <property type="molecule type" value="Genomic_DNA"/>
</dbReference>
<organism evidence="3 4">
    <name type="scientific">Grifola frondosa</name>
    <name type="common">Maitake</name>
    <name type="synonym">Polyporus frondosus</name>
    <dbReference type="NCBI Taxonomy" id="5627"/>
    <lineage>
        <taxon>Eukaryota</taxon>
        <taxon>Fungi</taxon>
        <taxon>Dikarya</taxon>
        <taxon>Basidiomycota</taxon>
        <taxon>Agaricomycotina</taxon>
        <taxon>Agaricomycetes</taxon>
        <taxon>Polyporales</taxon>
        <taxon>Grifolaceae</taxon>
        <taxon>Grifola</taxon>
    </lineage>
</organism>
<evidence type="ECO:0000313" key="3">
    <source>
        <dbReference type="EMBL" id="OBZ77673.1"/>
    </source>
</evidence>
<feature type="region of interest" description="Disordered" evidence="1">
    <location>
        <begin position="1"/>
        <end position="23"/>
    </location>
</feature>
<comment type="caution">
    <text evidence="3">The sequence shown here is derived from an EMBL/GenBank/DDBJ whole genome shotgun (WGS) entry which is preliminary data.</text>
</comment>
<dbReference type="STRING" id="5627.A0A1C7MLD3"/>
<accession>A0A1C7MLD3</accession>
<dbReference type="CDD" id="cd09917">
    <property type="entry name" value="F-box_SF"/>
    <property type="match status" value="1"/>
</dbReference>
<feature type="compositionally biased region" description="Polar residues" evidence="1">
    <location>
        <begin position="1"/>
        <end position="14"/>
    </location>
</feature>
<name>A0A1C7MLD3_GRIFR</name>
<dbReference type="OrthoDB" id="3270296at2759"/>
<feature type="domain" description="F-box" evidence="2">
    <location>
        <begin position="92"/>
        <end position="140"/>
    </location>
</feature>
<evidence type="ECO:0000313" key="4">
    <source>
        <dbReference type="Proteomes" id="UP000092993"/>
    </source>
</evidence>
<sequence>MASPTTRPASSRTRGTPKASVRKPGVRQVVDINPLSYDRTDPFTALNILRKLLSVLPSRIGGCQYKFTPEEHKLSLHLLTIVEPFVGLAPSRRMLTRQPTEILDAIVFHVDAKRDLLALALSCRRLHTIIFPRHYDYRVIRCKVSSLSVWNHLIVNRSLRAMCAAWRFLISVLRSPNLCLRIF</sequence>
<keyword evidence="4" id="KW-1185">Reference proteome</keyword>
<protein>
    <recommendedName>
        <fullName evidence="2">F-box domain-containing protein</fullName>
    </recommendedName>
</protein>
<proteinExistence type="predicted"/>
<evidence type="ECO:0000259" key="2">
    <source>
        <dbReference type="PROSITE" id="PS50181"/>
    </source>
</evidence>
<dbReference type="AlphaFoldDB" id="A0A1C7MLD3"/>
<dbReference type="Proteomes" id="UP000092993">
    <property type="component" value="Unassembled WGS sequence"/>
</dbReference>
<gene>
    <name evidence="3" type="ORF">A0H81_02727</name>
</gene>
<reference evidence="3 4" key="1">
    <citation type="submission" date="2016-03" db="EMBL/GenBank/DDBJ databases">
        <title>Whole genome sequencing of Grifola frondosa 9006-11.</title>
        <authorList>
            <person name="Min B."/>
            <person name="Park H."/>
            <person name="Kim J.-G."/>
            <person name="Cho H."/>
            <person name="Oh Y.-L."/>
            <person name="Kong W.-S."/>
            <person name="Choi I.-G."/>
        </authorList>
    </citation>
    <scope>NUCLEOTIDE SEQUENCE [LARGE SCALE GENOMIC DNA]</scope>
    <source>
        <strain evidence="3 4">9006-11</strain>
    </source>
</reference>
<dbReference type="PROSITE" id="PS50181">
    <property type="entry name" value="FBOX"/>
    <property type="match status" value="1"/>
</dbReference>